<gene>
    <name evidence="2" type="ORF">ERUC_LOCUS18112</name>
</gene>
<sequence length="312" mass="34412">MESSATVSLGSLLPPKPPDPDLDMVFPTDPPVPPVPPDPPPIILVRASLYQIPSYAVPFRQKLSIPSEPPDLDSLSSNSGSRGCDVVLLFSSVSSSGYGCLAFRPFPQIFTQISTLKYPSKMVTKNDGDGCLRVSASDTSFAFRLLFPMICRSLFGCANWPTTPPLCSSSTGFFLDVGVVFVYLFSWWQVEEKLIVIFIPKNMDVAGYDFLLVPCLNQSPLLIFPPIWSKLDVQVSLVLQGFSSLRMLFSAYGALCVVLQVILDAVFEETYNVVVIRFHIVPFCDLYRHSISYVIVVSVCLAVNSPLCYCCF</sequence>
<accession>A0ABC8K1Y3</accession>
<proteinExistence type="predicted"/>
<protein>
    <submittedName>
        <fullName evidence="2">Uncharacterized protein</fullName>
    </submittedName>
</protein>
<dbReference type="EMBL" id="CAKOAT010167489">
    <property type="protein sequence ID" value="CAH8350832.1"/>
    <property type="molecule type" value="Genomic_DNA"/>
</dbReference>
<evidence type="ECO:0000313" key="2">
    <source>
        <dbReference type="EMBL" id="CAH8350832.1"/>
    </source>
</evidence>
<evidence type="ECO:0000313" key="3">
    <source>
        <dbReference type="Proteomes" id="UP001642260"/>
    </source>
</evidence>
<reference evidence="2 3" key="1">
    <citation type="submission" date="2022-03" db="EMBL/GenBank/DDBJ databases">
        <authorList>
            <person name="Macdonald S."/>
            <person name="Ahmed S."/>
            <person name="Newling K."/>
        </authorList>
    </citation>
    <scope>NUCLEOTIDE SEQUENCE [LARGE SCALE GENOMIC DNA]</scope>
</reference>
<dbReference type="AlphaFoldDB" id="A0ABC8K1Y3"/>
<feature type="region of interest" description="Disordered" evidence="1">
    <location>
        <begin position="1"/>
        <end position="33"/>
    </location>
</feature>
<name>A0ABC8K1Y3_ERUVS</name>
<comment type="caution">
    <text evidence="2">The sequence shown here is derived from an EMBL/GenBank/DDBJ whole genome shotgun (WGS) entry which is preliminary data.</text>
</comment>
<organism evidence="2 3">
    <name type="scientific">Eruca vesicaria subsp. sativa</name>
    <name type="common">Garden rocket</name>
    <name type="synonym">Eruca sativa</name>
    <dbReference type="NCBI Taxonomy" id="29727"/>
    <lineage>
        <taxon>Eukaryota</taxon>
        <taxon>Viridiplantae</taxon>
        <taxon>Streptophyta</taxon>
        <taxon>Embryophyta</taxon>
        <taxon>Tracheophyta</taxon>
        <taxon>Spermatophyta</taxon>
        <taxon>Magnoliopsida</taxon>
        <taxon>eudicotyledons</taxon>
        <taxon>Gunneridae</taxon>
        <taxon>Pentapetalae</taxon>
        <taxon>rosids</taxon>
        <taxon>malvids</taxon>
        <taxon>Brassicales</taxon>
        <taxon>Brassicaceae</taxon>
        <taxon>Brassiceae</taxon>
        <taxon>Eruca</taxon>
    </lineage>
</organism>
<dbReference type="Proteomes" id="UP001642260">
    <property type="component" value="Unassembled WGS sequence"/>
</dbReference>
<keyword evidence="3" id="KW-1185">Reference proteome</keyword>
<evidence type="ECO:0000256" key="1">
    <source>
        <dbReference type="SAM" id="MobiDB-lite"/>
    </source>
</evidence>